<dbReference type="PROSITE" id="PS50965">
    <property type="entry name" value="NERD"/>
    <property type="match status" value="1"/>
</dbReference>
<proteinExistence type="predicted"/>
<evidence type="ECO:0000313" key="2">
    <source>
        <dbReference type="EMBL" id="MCJ0824499.1"/>
    </source>
</evidence>
<protein>
    <submittedName>
        <fullName evidence="2">NERD domain-containing protein</fullName>
    </submittedName>
</protein>
<keyword evidence="3" id="KW-1185">Reference proteome</keyword>
<reference evidence="2 3" key="1">
    <citation type="submission" date="2022-03" db="EMBL/GenBank/DDBJ databases">
        <title>Luteimonas soily sp. nov., a novel bacterium isolated from the soil.</title>
        <authorList>
            <person name="Zhang X."/>
        </authorList>
    </citation>
    <scope>NUCLEOTIDE SEQUENCE [LARGE SCALE GENOMIC DNA]</scope>
    <source>
        <strain evidence="2 3">50</strain>
    </source>
</reference>
<organism evidence="2 3">
    <name type="scientific">Cognatiluteimonas sedimenti</name>
    <dbReference type="NCBI Taxonomy" id="2927791"/>
    <lineage>
        <taxon>Bacteria</taxon>
        <taxon>Pseudomonadati</taxon>
        <taxon>Pseudomonadota</taxon>
        <taxon>Gammaproteobacteria</taxon>
        <taxon>Lysobacterales</taxon>
        <taxon>Lysobacteraceae</taxon>
        <taxon>Cognatiluteimonas</taxon>
    </lineage>
</organism>
<sequence>MLIKQADDQSWIIEKLERLARTSSGVEAKRASEELRRRKAGLKGESESAYLIDFDYAKSPNWAVVHDLRIEHDGRTAQIDHLLLNRWMEIYVLESRHFHAGVKITEDGEFMRWNAFRKTFEGMASPLQQNDRHIAVLRDAMAEVELPTRLGVRLAPTFYSFVLIAPSARIDRPKRFDTSRVIKADQLRKNIWKDIDNDNALVLLAKTAKLVSGETVAHVAQQLASRHKPLVRNVDVVAPEQPRSVAAIRSTPLSSKSAQTAKTSSGPSCKQCSQGLGSILYGKYGYYFKCFGCDANTAIRFTCQPGHNPRLRKDKDLFFRECAECGTSALFHRNQAGDP</sequence>
<accession>A0ABT0A0J7</accession>
<evidence type="ECO:0000313" key="3">
    <source>
        <dbReference type="Proteomes" id="UP001165423"/>
    </source>
</evidence>
<name>A0ABT0A0J7_9GAMM</name>
<dbReference type="EMBL" id="JALGCL010000001">
    <property type="protein sequence ID" value="MCJ0824499.1"/>
    <property type="molecule type" value="Genomic_DNA"/>
</dbReference>
<dbReference type="InterPro" id="IPR011528">
    <property type="entry name" value="NERD"/>
</dbReference>
<dbReference type="RefSeq" id="WP_243318280.1">
    <property type="nucleotide sequence ID" value="NZ_JALGCL010000001.1"/>
</dbReference>
<comment type="caution">
    <text evidence="2">The sequence shown here is derived from an EMBL/GenBank/DDBJ whole genome shotgun (WGS) entry which is preliminary data.</text>
</comment>
<dbReference type="Proteomes" id="UP001165423">
    <property type="component" value="Unassembled WGS sequence"/>
</dbReference>
<feature type="domain" description="NERD" evidence="1">
    <location>
        <begin position="40"/>
        <end position="160"/>
    </location>
</feature>
<dbReference type="Pfam" id="PF08378">
    <property type="entry name" value="NERD"/>
    <property type="match status" value="1"/>
</dbReference>
<gene>
    <name evidence="2" type="ORF">MQC88_00750</name>
</gene>
<evidence type="ECO:0000259" key="1">
    <source>
        <dbReference type="PROSITE" id="PS50965"/>
    </source>
</evidence>